<accession>A0A755RBS7</accession>
<evidence type="ECO:0000313" key="2">
    <source>
        <dbReference type="EMBL" id="HAF9718399.1"/>
    </source>
</evidence>
<dbReference type="EMBL" id="DAAXHU010000001">
    <property type="protein sequence ID" value="HAG1049318.1"/>
    <property type="molecule type" value="Genomic_DNA"/>
</dbReference>
<dbReference type="RefSeq" id="WP_153259982.1">
    <property type="nucleotide sequence ID" value="NZ_BCOL01000056.1"/>
</dbReference>
<evidence type="ECO:0000313" key="3">
    <source>
        <dbReference type="EMBL" id="HAF9861533.1"/>
    </source>
</evidence>
<dbReference type="EMBL" id="DAAYHA010000003">
    <property type="protein sequence ID" value="HAG4115281.1"/>
    <property type="molecule type" value="Genomic_DNA"/>
</dbReference>
<evidence type="ECO:0000313" key="1">
    <source>
        <dbReference type="EMBL" id="HAF8865010.1"/>
    </source>
</evidence>
<protein>
    <submittedName>
        <fullName evidence="5">Uncharacterized protein</fullName>
    </submittedName>
</protein>
<dbReference type="EMBL" id="DAAXON010000001">
    <property type="protein sequence ID" value="HAG1912279.1"/>
    <property type="molecule type" value="Genomic_DNA"/>
</dbReference>
<dbReference type="AlphaFoldDB" id="A0A755RBS7"/>
<evidence type="ECO:0000313" key="4">
    <source>
        <dbReference type="EMBL" id="HAG1049318.1"/>
    </source>
</evidence>
<sequence>MTLFTEEDPTQRRYVDLITEVTAFEATKEPMKIISASDMLGICDAFLSETQCHIADRLPLSIAGRHELGRKIEWNCPHSWKPREEWSTHVRHALQILNRRYLDTPVSQLDDWQTWEELSTDIHVSARCTRRTVEFYRSGNPQHLPMSTELFAVPEVFSKFVASILSGDIHPVWMWHADAAKTPRCLDGLYPKYAPLS</sequence>
<reference evidence="5" key="2">
    <citation type="submission" date="2020-02" db="EMBL/GenBank/DDBJ databases">
        <authorList>
            <consortium name="NCBI Pathogen Detection Project"/>
        </authorList>
    </citation>
    <scope>NUCLEOTIDE SEQUENCE</scope>
    <source>
        <strain evidence="1">MA.0508R6568</strain>
        <strain evidence="7">MA.CK_05/00002290</strain>
        <strain evidence="5">MA.CK_94/00007681-1</strain>
        <strain evidence="2">MA.M112</strain>
        <strain evidence="3">MA.M251</strain>
        <strain evidence="6">MA.MC_04-0779</strain>
        <strain evidence="4">MA.MC_06-0122</strain>
    </source>
</reference>
<dbReference type="EMBL" id="DAAWWX010000002">
    <property type="protein sequence ID" value="HAF9718399.1"/>
    <property type="molecule type" value="Genomic_DNA"/>
</dbReference>
<dbReference type="EMBL" id="DAAWWM010000002">
    <property type="protein sequence ID" value="HAF9861533.1"/>
    <property type="molecule type" value="Genomic_DNA"/>
</dbReference>
<reference evidence="5" key="1">
    <citation type="journal article" date="2018" name="Genome Biol.">
        <title>SKESA: strategic k-mer extension for scrupulous assemblies.</title>
        <authorList>
            <person name="Souvorov A."/>
            <person name="Agarwala R."/>
            <person name="Lipman D.J."/>
        </authorList>
    </citation>
    <scope>NUCLEOTIDE SEQUENCE</scope>
    <source>
        <strain evidence="1">MA.0508R6568</strain>
        <strain evidence="7">MA.CK_05/00002290</strain>
        <strain evidence="5">MA.CK_94/00007681-1</strain>
        <strain evidence="2">MA.M112</strain>
        <strain evidence="3">MA.M251</strain>
        <strain evidence="6">MA.MC_04-0779</strain>
        <strain evidence="4">MA.MC_06-0122</strain>
    </source>
</reference>
<dbReference type="EMBL" id="DAAYQX010000006">
    <property type="protein sequence ID" value="HAG5376547.1"/>
    <property type="molecule type" value="Genomic_DNA"/>
</dbReference>
<gene>
    <name evidence="1" type="ORF">G5U67_003009</name>
    <name evidence="6" type="ORF">G8436_002146</name>
    <name evidence="7" type="ORF">G8P63_002781</name>
    <name evidence="4" type="ORF">G8Q34_000514</name>
    <name evidence="3" type="ORF">G8S08_001773</name>
    <name evidence="2" type="ORF">G8S43_001907</name>
    <name evidence="5" type="ORF">G8V87_000550</name>
</gene>
<evidence type="ECO:0000313" key="5">
    <source>
        <dbReference type="EMBL" id="HAG1912279.1"/>
    </source>
</evidence>
<comment type="caution">
    <text evidence="5">The sequence shown here is derived from an EMBL/GenBank/DDBJ whole genome shotgun (WGS) entry which is preliminary data.</text>
</comment>
<name>A0A755RBS7_SALER</name>
<organism evidence="5">
    <name type="scientific">Salmonella enterica</name>
    <name type="common">Salmonella choleraesuis</name>
    <dbReference type="NCBI Taxonomy" id="28901"/>
    <lineage>
        <taxon>Bacteria</taxon>
        <taxon>Pseudomonadati</taxon>
        <taxon>Pseudomonadota</taxon>
        <taxon>Gammaproteobacteria</taxon>
        <taxon>Enterobacterales</taxon>
        <taxon>Enterobacteriaceae</taxon>
        <taxon>Salmonella</taxon>
    </lineage>
</organism>
<proteinExistence type="predicted"/>
<dbReference type="EMBL" id="DAAWPM010000008">
    <property type="protein sequence ID" value="HAF8865010.1"/>
    <property type="molecule type" value="Genomic_DNA"/>
</dbReference>
<evidence type="ECO:0000313" key="7">
    <source>
        <dbReference type="EMBL" id="HAG5376547.1"/>
    </source>
</evidence>
<evidence type="ECO:0000313" key="6">
    <source>
        <dbReference type="EMBL" id="HAG4115281.1"/>
    </source>
</evidence>